<protein>
    <submittedName>
        <fullName evidence="3">Juvenile hormone acid O-methyltransferase-like</fullName>
    </submittedName>
</protein>
<dbReference type="EnsemblMetazoa" id="XM_050656593.1">
    <property type="protein sequence ID" value="XP_050512550.1"/>
    <property type="gene ID" value="LOC126888388"/>
</dbReference>
<evidence type="ECO:0000313" key="1">
    <source>
        <dbReference type="EnsemblMetazoa" id="XP_050512550.1"/>
    </source>
</evidence>
<dbReference type="PANTHER" id="PTHR43861">
    <property type="entry name" value="TRANS-ACONITATE 2-METHYLTRANSFERASE-RELATED"/>
    <property type="match status" value="1"/>
</dbReference>
<evidence type="ECO:0000313" key="2">
    <source>
        <dbReference type="Proteomes" id="UP001652700"/>
    </source>
</evidence>
<sequence>MGAMVLPKLYSNINISKVTCQKLVEKYKHLISWRKNESILEIGIGDGSNSQNTIRPLLPKDYKEYIASDVSVNMLKHVKETYSIPNAQFRNFDISGEPPEDFKDRFDHIFSLFTLHMVPNPSLVFKNNFTMLKEGGQMFHVFFDEMPSDPVFEFLHNHPKWSKYGHNRMLSPYFKLPNRRQLYHNDIQKAGFIDYVFEVERDMTYPYENEQIVTDLYMAINIILPDIPDSEKEEYTEYYLKKSKELCFSPVLCEDGKVAKWGNKYNMFVICATKK</sequence>
<dbReference type="InParanoid" id="A0A6P7G1D8"/>
<name>A0A6P7G1D8_DIAVI</name>
<reference evidence="3" key="1">
    <citation type="submission" date="2025-04" db="UniProtKB">
        <authorList>
            <consortium name="RefSeq"/>
        </authorList>
    </citation>
    <scope>IDENTIFICATION</scope>
    <source>
        <tissue evidence="3">Whole insect</tissue>
    </source>
</reference>
<dbReference type="RefSeq" id="XP_028142744.1">
    <property type="nucleotide sequence ID" value="XM_028286943.1"/>
</dbReference>
<dbReference type="InterPro" id="IPR029063">
    <property type="entry name" value="SAM-dependent_MTases_sf"/>
</dbReference>
<dbReference type="SUPFAM" id="SSF53335">
    <property type="entry name" value="S-adenosyl-L-methionine-dependent methyltransferases"/>
    <property type="match status" value="1"/>
</dbReference>
<dbReference type="Proteomes" id="UP001652700">
    <property type="component" value="Unplaced"/>
</dbReference>
<dbReference type="CDD" id="cd02440">
    <property type="entry name" value="AdoMet_MTases"/>
    <property type="match status" value="1"/>
</dbReference>
<dbReference type="OrthoDB" id="66144at2759"/>
<gene>
    <name evidence="3" type="primary">LOC114336578</name>
</gene>
<proteinExistence type="predicted"/>
<keyword evidence="2" id="KW-1185">Reference proteome</keyword>
<organism evidence="3">
    <name type="scientific">Diabrotica virgifera virgifera</name>
    <name type="common">western corn rootworm</name>
    <dbReference type="NCBI Taxonomy" id="50390"/>
    <lineage>
        <taxon>Eukaryota</taxon>
        <taxon>Metazoa</taxon>
        <taxon>Ecdysozoa</taxon>
        <taxon>Arthropoda</taxon>
        <taxon>Hexapoda</taxon>
        <taxon>Insecta</taxon>
        <taxon>Pterygota</taxon>
        <taxon>Neoptera</taxon>
        <taxon>Endopterygota</taxon>
        <taxon>Coleoptera</taxon>
        <taxon>Polyphaga</taxon>
        <taxon>Cucujiformia</taxon>
        <taxon>Chrysomeloidea</taxon>
        <taxon>Chrysomelidae</taxon>
        <taxon>Galerucinae</taxon>
        <taxon>Diabroticina</taxon>
        <taxon>Diabroticites</taxon>
        <taxon>Diabrotica</taxon>
    </lineage>
</organism>
<dbReference type="Pfam" id="PF13489">
    <property type="entry name" value="Methyltransf_23"/>
    <property type="match status" value="1"/>
</dbReference>
<reference evidence="1" key="2">
    <citation type="submission" date="2025-05" db="UniProtKB">
        <authorList>
            <consortium name="EnsemblMetazoa"/>
        </authorList>
    </citation>
    <scope>IDENTIFICATION</scope>
</reference>
<dbReference type="AlphaFoldDB" id="A0A6P7G1D8"/>
<dbReference type="Gene3D" id="3.40.50.150">
    <property type="entry name" value="Vaccinia Virus protein VP39"/>
    <property type="match status" value="1"/>
</dbReference>
<dbReference type="PANTHER" id="PTHR43861:SF1">
    <property type="entry name" value="TRANS-ACONITATE 2-METHYLTRANSFERASE"/>
    <property type="match status" value="1"/>
</dbReference>
<accession>A0A6P7G1D8</accession>
<evidence type="ECO:0000313" key="3">
    <source>
        <dbReference type="RefSeq" id="XP_028142744.1"/>
    </source>
</evidence>